<accession>A0AAD4SVR2</accession>
<comment type="similarity">
    <text evidence="5">Belongs to the SFH family.</text>
</comment>
<dbReference type="EMBL" id="JAJJMB010008071">
    <property type="protein sequence ID" value="KAI3925936.1"/>
    <property type="molecule type" value="Genomic_DNA"/>
</dbReference>
<dbReference type="GO" id="GO:0015031">
    <property type="term" value="P:protein transport"/>
    <property type="evidence" value="ECO:0007669"/>
    <property type="project" value="UniProtKB-KW"/>
</dbReference>
<proteinExistence type="inferred from homology"/>
<evidence type="ECO:0000259" key="6">
    <source>
        <dbReference type="PROSITE" id="PS50191"/>
    </source>
</evidence>
<dbReference type="AlphaFoldDB" id="A0AAD4SVR2"/>
<organism evidence="7 8">
    <name type="scientific">Papaver atlanticum</name>
    <dbReference type="NCBI Taxonomy" id="357466"/>
    <lineage>
        <taxon>Eukaryota</taxon>
        <taxon>Viridiplantae</taxon>
        <taxon>Streptophyta</taxon>
        <taxon>Embryophyta</taxon>
        <taxon>Tracheophyta</taxon>
        <taxon>Spermatophyta</taxon>
        <taxon>Magnoliopsida</taxon>
        <taxon>Ranunculales</taxon>
        <taxon>Papaveraceae</taxon>
        <taxon>Papaveroideae</taxon>
        <taxon>Papaver</taxon>
    </lineage>
</organism>
<comment type="caution">
    <text evidence="7">The sequence shown here is derived from an EMBL/GenBank/DDBJ whole genome shotgun (WGS) entry which is preliminary data.</text>
</comment>
<evidence type="ECO:0000313" key="8">
    <source>
        <dbReference type="Proteomes" id="UP001202328"/>
    </source>
</evidence>
<evidence type="ECO:0000256" key="1">
    <source>
        <dbReference type="ARBA" id="ARBA00004202"/>
    </source>
</evidence>
<keyword evidence="4" id="KW-0333">Golgi apparatus</keyword>
<dbReference type="InterPro" id="IPR036865">
    <property type="entry name" value="CRAL-TRIO_dom_sf"/>
</dbReference>
<dbReference type="PANTHER" id="PTHR45657">
    <property type="entry name" value="CRAL-TRIO DOMAIN-CONTAINING PROTEIN YKL091C-RELATED"/>
    <property type="match status" value="1"/>
</dbReference>
<sequence>MTVGAGLLVQEEEISRKSDPDIIFDDERIRRARIGSLKKKAMHASTKLSHSIKRRRGRVSDCRFPIEDYRDAEEVESVEAFRKVLISKDLLPSQHDDYHTMRRFLKARKFDIEKTLHMWEEMLQWRKENGVDSILQDFNFEEFDEVQRHYPHGYHGVDKEGRPVYIERVGKVEPGKLMNVTTVDRFLKYHVQGFEKTFLEKFPACSIAAKRHIDTTTTILDVNGVNWMSFGKVANDLLMRIQKIDGNNYPETLHQMYIVNAGNGFKLLWNTVKGFLDPRTTAKINVLGNKYQNKLLQLIDSSQLPDFLGGSCTCSTLGGCLRSGKGPWNDPEVMKVVHNMRESSTSDDGDGNKHLPVTLPIFKAVNNEICSAESGSDFEELRSSTGLRTSALTQLVPPGEHVRVADPAAVHKLDEPVGAFVRAGNVASGDGNISTVLATQPMDLISHLKTLGVTFVLKLLAVLHLVLYMLSKMWERGNMVKPSEDNQCHTDLINTVAQEQVASIPEEDETVRPYMQRLQRLEELVTEISNKPVKIPLEKEDILLESLNRIKGIEFDLQKTKRALHATSSKHVELAQSLENLKEPGIRKRNSCWYRNCGGSYSSEA</sequence>
<gene>
    <name evidence="7" type="ORF">MKW98_028072</name>
</gene>
<dbReference type="SUPFAM" id="SSF52087">
    <property type="entry name" value="CRAL/TRIO domain"/>
    <property type="match status" value="1"/>
</dbReference>
<keyword evidence="3" id="KW-0653">Protein transport</keyword>
<evidence type="ECO:0000256" key="3">
    <source>
        <dbReference type="ARBA" id="ARBA00022927"/>
    </source>
</evidence>
<dbReference type="GO" id="GO:0005886">
    <property type="term" value="C:plasma membrane"/>
    <property type="evidence" value="ECO:0007669"/>
    <property type="project" value="UniProtKB-SubCell"/>
</dbReference>
<dbReference type="InterPro" id="IPR036273">
    <property type="entry name" value="CRAL/TRIO_N_dom_sf"/>
</dbReference>
<reference evidence="7" key="1">
    <citation type="submission" date="2022-04" db="EMBL/GenBank/DDBJ databases">
        <title>A functionally conserved STORR gene fusion in Papaver species that diverged 16.8 million years ago.</title>
        <authorList>
            <person name="Catania T."/>
        </authorList>
    </citation>
    <scope>NUCLEOTIDE SEQUENCE</scope>
    <source>
        <strain evidence="7">S-188037</strain>
    </source>
</reference>
<dbReference type="FunFam" id="3.40.525.10:FF:000011">
    <property type="entry name" value="SEC14 cytosolic factor"/>
    <property type="match status" value="1"/>
</dbReference>
<dbReference type="SMART" id="SM00516">
    <property type="entry name" value="SEC14"/>
    <property type="match status" value="1"/>
</dbReference>
<evidence type="ECO:0000256" key="5">
    <source>
        <dbReference type="ARBA" id="ARBA00038020"/>
    </source>
</evidence>
<keyword evidence="8" id="KW-1185">Reference proteome</keyword>
<evidence type="ECO:0000256" key="2">
    <source>
        <dbReference type="ARBA" id="ARBA00004395"/>
    </source>
</evidence>
<evidence type="ECO:0000256" key="4">
    <source>
        <dbReference type="ARBA" id="ARBA00023034"/>
    </source>
</evidence>
<protein>
    <recommendedName>
        <fullName evidence="6">CRAL-TRIO domain-containing protein</fullName>
    </recommendedName>
</protein>
<dbReference type="Gene3D" id="1.10.8.20">
    <property type="entry name" value="N-terminal domain of phosphatidylinositol transfer protein sec14p"/>
    <property type="match status" value="1"/>
</dbReference>
<keyword evidence="3" id="KW-0813">Transport</keyword>
<feature type="domain" description="CRAL-TRIO" evidence="6">
    <location>
        <begin position="142"/>
        <end position="316"/>
    </location>
</feature>
<dbReference type="InterPro" id="IPR001251">
    <property type="entry name" value="CRAL-TRIO_dom"/>
</dbReference>
<dbReference type="Pfam" id="PF00650">
    <property type="entry name" value="CRAL_TRIO"/>
    <property type="match status" value="1"/>
</dbReference>
<dbReference type="PROSITE" id="PS50191">
    <property type="entry name" value="CRAL_TRIO"/>
    <property type="match status" value="1"/>
</dbReference>
<dbReference type="Gene3D" id="3.40.525.10">
    <property type="entry name" value="CRAL-TRIO lipid binding domain"/>
    <property type="match status" value="1"/>
</dbReference>
<dbReference type="PANTHER" id="PTHR45657:SF43">
    <property type="entry name" value="PHOSPHATIDYLINOSITOL_PHOSPHATIDYLCHOLINE TRANSFER PROTEIN SFH9"/>
    <property type="match status" value="1"/>
</dbReference>
<evidence type="ECO:0000313" key="7">
    <source>
        <dbReference type="EMBL" id="KAI3925936.1"/>
    </source>
</evidence>
<name>A0AAD4SVR2_9MAGN</name>
<dbReference type="InterPro" id="IPR011074">
    <property type="entry name" value="CRAL/TRIO_N_dom"/>
</dbReference>
<dbReference type="GO" id="GO:0000139">
    <property type="term" value="C:Golgi membrane"/>
    <property type="evidence" value="ECO:0007669"/>
    <property type="project" value="UniProtKB-SubCell"/>
</dbReference>
<comment type="subcellular location">
    <subcellularLocation>
        <location evidence="1">Cell membrane</location>
        <topology evidence="1">Peripheral membrane protein</topology>
    </subcellularLocation>
    <subcellularLocation>
        <location evidence="2">Golgi apparatus membrane</location>
        <topology evidence="2">Peripheral membrane protein</topology>
    </subcellularLocation>
</comment>
<dbReference type="CDD" id="cd00170">
    <property type="entry name" value="SEC14"/>
    <property type="match status" value="1"/>
</dbReference>
<dbReference type="SUPFAM" id="SSF46938">
    <property type="entry name" value="CRAL/TRIO N-terminal domain"/>
    <property type="match status" value="1"/>
</dbReference>
<dbReference type="Proteomes" id="UP001202328">
    <property type="component" value="Unassembled WGS sequence"/>
</dbReference>
<dbReference type="InterPro" id="IPR051026">
    <property type="entry name" value="PI/PC_transfer"/>
</dbReference>
<dbReference type="SMART" id="SM01100">
    <property type="entry name" value="CRAL_TRIO_N"/>
    <property type="match status" value="1"/>
</dbReference>